<dbReference type="RefSeq" id="XP_016263758.1">
    <property type="nucleotide sequence ID" value="XM_016405552.1"/>
</dbReference>
<proteinExistence type="predicted"/>
<dbReference type="OrthoDB" id="5413827at2759"/>
<sequence>MATPHLLGLPREIRDKIWRSTFENAHAVPSRSKTFSLDCHACSEEETDRPSAPLTWNQTFEPLLTCKQIYHEGYTTLMSSVVLEIRNGNLDFSSWLTWPLSPVNHKVRRLVVWAHVDGENNRRWISTVKLIGTAFPRSESVVVKAHVRPAEDHARLEEAIVVALPVVRLTRNKTRPPEIQIDLGYMYHRVMFRFLLGKAVEVTSRDLMEEHRLILDDLIEDDAFVEAALDEDHEDMQAMMGALWRVSRVSGEPTCGRLGERARRIAERRASEDGQGDSILSH</sequence>
<dbReference type="HOGENOM" id="CLU_067143_0_0_1"/>
<keyword evidence="2" id="KW-1185">Reference proteome</keyword>
<organism evidence="1 2">
    <name type="scientific">Exophiala oligosperma</name>
    <dbReference type="NCBI Taxonomy" id="215243"/>
    <lineage>
        <taxon>Eukaryota</taxon>
        <taxon>Fungi</taxon>
        <taxon>Dikarya</taxon>
        <taxon>Ascomycota</taxon>
        <taxon>Pezizomycotina</taxon>
        <taxon>Eurotiomycetes</taxon>
        <taxon>Chaetothyriomycetidae</taxon>
        <taxon>Chaetothyriales</taxon>
        <taxon>Herpotrichiellaceae</taxon>
        <taxon>Exophiala</taxon>
    </lineage>
</organism>
<gene>
    <name evidence="1" type="ORF">PV06_04633</name>
</gene>
<reference evidence="1 2" key="1">
    <citation type="submission" date="2015-01" db="EMBL/GenBank/DDBJ databases">
        <title>The Genome Sequence of Exophiala oligosperma CBS72588.</title>
        <authorList>
            <consortium name="The Broad Institute Genomics Platform"/>
            <person name="Cuomo C."/>
            <person name="de Hoog S."/>
            <person name="Gorbushina A."/>
            <person name="Stielow B."/>
            <person name="Teixiera M."/>
            <person name="Abouelleil A."/>
            <person name="Chapman S.B."/>
            <person name="Priest M."/>
            <person name="Young S.K."/>
            <person name="Wortman J."/>
            <person name="Nusbaum C."/>
            <person name="Birren B."/>
        </authorList>
    </citation>
    <scope>NUCLEOTIDE SEQUENCE [LARGE SCALE GENOMIC DNA]</scope>
    <source>
        <strain evidence="1 2">CBS 72588</strain>
    </source>
</reference>
<dbReference type="VEuPathDB" id="FungiDB:PV06_04633"/>
<protein>
    <submittedName>
        <fullName evidence="1">Uncharacterized protein</fullName>
    </submittedName>
</protein>
<dbReference type="Proteomes" id="UP000053342">
    <property type="component" value="Unassembled WGS sequence"/>
</dbReference>
<evidence type="ECO:0000313" key="2">
    <source>
        <dbReference type="Proteomes" id="UP000053342"/>
    </source>
</evidence>
<dbReference type="EMBL" id="KN847335">
    <property type="protein sequence ID" value="KIW43542.1"/>
    <property type="molecule type" value="Genomic_DNA"/>
</dbReference>
<name>A0A0D2C1H9_9EURO</name>
<accession>A0A0D2C1H9</accession>
<dbReference type="GeneID" id="27356707"/>
<evidence type="ECO:0000313" key="1">
    <source>
        <dbReference type="EMBL" id="KIW43542.1"/>
    </source>
</evidence>
<dbReference type="AlphaFoldDB" id="A0A0D2C1H9"/>